<organism evidence="2">
    <name type="scientific">human gut metagenome</name>
    <dbReference type="NCBI Taxonomy" id="408170"/>
    <lineage>
        <taxon>unclassified sequences</taxon>
        <taxon>metagenomes</taxon>
        <taxon>organismal metagenomes</taxon>
    </lineage>
</organism>
<dbReference type="AlphaFoldDB" id="K1VA65"/>
<accession>K1VA65</accession>
<feature type="non-terminal residue" evidence="2">
    <location>
        <position position="296"/>
    </location>
</feature>
<evidence type="ECO:0000259" key="1">
    <source>
        <dbReference type="PROSITE" id="PS50878"/>
    </source>
</evidence>
<dbReference type="InterPro" id="IPR000477">
    <property type="entry name" value="RT_dom"/>
</dbReference>
<comment type="caution">
    <text evidence="2">The sequence shown here is derived from an EMBL/GenBank/DDBJ whole genome shotgun (WGS) entry which is preliminary data.</text>
</comment>
<dbReference type="PROSITE" id="PS50878">
    <property type="entry name" value="RT_POL"/>
    <property type="match status" value="1"/>
</dbReference>
<dbReference type="GO" id="GO:0003964">
    <property type="term" value="F:RNA-directed DNA polymerase activity"/>
    <property type="evidence" value="ECO:0007669"/>
    <property type="project" value="UniProtKB-KW"/>
</dbReference>
<protein>
    <submittedName>
        <fullName evidence="2">Group II intron reverse transcriptase/maturase</fullName>
    </submittedName>
</protein>
<dbReference type="PANTHER" id="PTHR34047">
    <property type="entry name" value="NUCLEAR INTRON MATURASE 1, MITOCHONDRIAL-RELATED"/>
    <property type="match status" value="1"/>
</dbReference>
<gene>
    <name evidence="2" type="ORF">LEA_00963</name>
</gene>
<dbReference type="PANTHER" id="PTHR34047:SF8">
    <property type="entry name" value="PROTEIN YKFC"/>
    <property type="match status" value="1"/>
</dbReference>
<keyword evidence="2" id="KW-0695">RNA-directed DNA polymerase</keyword>
<dbReference type="InterPro" id="IPR051083">
    <property type="entry name" value="GrpII_Intron_Splice-Mob/Def"/>
</dbReference>
<dbReference type="SUPFAM" id="SSF56672">
    <property type="entry name" value="DNA/RNA polymerases"/>
    <property type="match status" value="1"/>
</dbReference>
<keyword evidence="2" id="KW-0548">Nucleotidyltransferase</keyword>
<dbReference type="CDD" id="cd01651">
    <property type="entry name" value="RT_G2_intron"/>
    <property type="match status" value="1"/>
</dbReference>
<proteinExistence type="predicted"/>
<dbReference type="InterPro" id="IPR043502">
    <property type="entry name" value="DNA/RNA_pol_sf"/>
</dbReference>
<evidence type="ECO:0000313" key="2">
    <source>
        <dbReference type="EMBL" id="EKC80841.1"/>
    </source>
</evidence>
<reference evidence="2" key="1">
    <citation type="journal article" date="2013" name="Environ. Microbiol.">
        <title>Microbiota from the distal guts of lean and obese adolescents exhibit partial functional redundancy besides clear differences in community structure.</title>
        <authorList>
            <person name="Ferrer M."/>
            <person name="Ruiz A."/>
            <person name="Lanza F."/>
            <person name="Haange S.B."/>
            <person name="Oberbach A."/>
            <person name="Till H."/>
            <person name="Bargiela R."/>
            <person name="Campoy C."/>
            <person name="Segura M.T."/>
            <person name="Richter M."/>
            <person name="von Bergen M."/>
            <person name="Seifert J."/>
            <person name="Suarez A."/>
        </authorList>
    </citation>
    <scope>NUCLEOTIDE SEQUENCE</scope>
</reference>
<sequence>MQSILDELYAESKDNNIFTNLMEIITDENNIKMAYRNIKRNSGSNTSGVDGADITNIEKIPINSYIKTIQHKLEWYKPKPVKRVEIPKPNGKTRPLGIPTITDKIVQQCILQVLEPICEAKFHERSNGFRPNRSAEHAIAQCCKMIQTQHLYFVVDVDIKGFFDNVNHSKLIKQLWTMGVRDKKLLCIIKAMLKAPIIMPNGDKVYPEKGTPQGGILSPLLANVVLNELDWWISSQWENMPTHRPIKTYPHANGTPNRGNVYKVLSQTKLKEMFIVRYADDFKIFCRNKQDAEKAF</sequence>
<name>K1VA65_9ZZZZ</name>
<dbReference type="Pfam" id="PF00078">
    <property type="entry name" value="RVT_1"/>
    <property type="match status" value="1"/>
</dbReference>
<keyword evidence="2" id="KW-0808">Transferase</keyword>
<dbReference type="EMBL" id="AJWY01000684">
    <property type="protein sequence ID" value="EKC80841.1"/>
    <property type="molecule type" value="Genomic_DNA"/>
</dbReference>
<feature type="domain" description="Reverse transcriptase" evidence="1">
    <location>
        <begin position="67"/>
        <end position="296"/>
    </location>
</feature>